<keyword evidence="6 7" id="KW-0961">Cell wall biogenesis/degradation</keyword>
<feature type="binding site" evidence="7">
    <location>
        <position position="33"/>
    </location>
    <ligand>
        <name>UDP-N-acetyl-alpha-D-muramoyl-L-alanyl-D-glutamate</name>
        <dbReference type="ChEBI" id="CHEBI:83900"/>
    </ligand>
</feature>
<dbReference type="Pfam" id="PF08245">
    <property type="entry name" value="Mur_ligase_M"/>
    <property type="match status" value="1"/>
</dbReference>
<comment type="subcellular location">
    <subcellularLocation>
        <location evidence="7 8">Cytoplasm</location>
    </subcellularLocation>
</comment>
<evidence type="ECO:0000256" key="7">
    <source>
        <dbReference type="HAMAP-Rule" id="MF_00208"/>
    </source>
</evidence>
<dbReference type="EC" id="6.3.2.13" evidence="7"/>
<dbReference type="SUPFAM" id="SSF63418">
    <property type="entry name" value="MurE/MurF N-terminal domain"/>
    <property type="match status" value="1"/>
</dbReference>
<dbReference type="UniPathway" id="UPA00219"/>
<keyword evidence="4 7" id="KW-0573">Peptidoglycan synthesis</keyword>
<evidence type="ECO:0000256" key="6">
    <source>
        <dbReference type="ARBA" id="ARBA00023316"/>
    </source>
</evidence>
<evidence type="ECO:0000256" key="3">
    <source>
        <dbReference type="ARBA" id="ARBA00022960"/>
    </source>
</evidence>
<comment type="similarity">
    <text evidence="1 7">Belongs to the MurCDEF family. MurE subfamily.</text>
</comment>
<dbReference type="GO" id="GO:0008360">
    <property type="term" value="P:regulation of cell shape"/>
    <property type="evidence" value="ECO:0007669"/>
    <property type="project" value="UniProtKB-KW"/>
</dbReference>
<dbReference type="GO" id="GO:0005524">
    <property type="term" value="F:ATP binding"/>
    <property type="evidence" value="ECO:0007669"/>
    <property type="project" value="UniProtKB-UniRule"/>
</dbReference>
<dbReference type="GO" id="GO:0008765">
    <property type="term" value="F:UDP-N-acetylmuramoylalanyl-D-glutamate-2,6-diaminopimelate ligase activity"/>
    <property type="evidence" value="ECO:0007669"/>
    <property type="project" value="UniProtKB-UniRule"/>
</dbReference>
<comment type="caution">
    <text evidence="7">Lacks conserved residue(s) required for the propagation of feature annotation.</text>
</comment>
<sequence length="494" mass="51070">MTEDLRPCAPAGLPLASLIPGAPGIVTGVSLDSRRIRPGDLYVGLPGAVTHGARFAEAAAAAGAVAILTDEAGRPDATSAGIPVVVVADPRVTMAQIAADLYGRPAERTRLYGVTGTNGKTSTVFLLDAALTALGHRVATIGTIGFRVGGEPLATSRSTITTPESPDLQALLGVMVERGADAVAMEVSSHALALHRVDGMVFDVAAFTMLGHDHLEFHHTIEAYFEAKARLFTGGRCRVAVINTADHWGRILADRVKGEGISTLITTLGPDADYRVVHAEPLATGGFRVLMAHPGGELEFTTSMLGDFNVANAVTALAMVGADGGDVAVAASGVALAHVPGRMQRVDLGPDAPHVVVDFAHTPQAVHSALTALPTTGRHIAVLGAGGDRDRSKRRPMGREAALASDLVVVTDDNPRSEDPAAIRAEVMAGAQEVAGAEVIDGGDRRSALAEALRRGRPGDWIAVLGKGHESGQEIAGVITPFDDVAVVRDLKGN</sequence>
<evidence type="ECO:0000256" key="5">
    <source>
        <dbReference type="ARBA" id="ARBA00023306"/>
    </source>
</evidence>
<organism evidence="12 13">
    <name type="scientific">Propioniciclava flava</name>
    <dbReference type="NCBI Taxonomy" id="2072026"/>
    <lineage>
        <taxon>Bacteria</taxon>
        <taxon>Bacillati</taxon>
        <taxon>Actinomycetota</taxon>
        <taxon>Actinomycetes</taxon>
        <taxon>Propionibacteriales</taxon>
        <taxon>Propionibacteriaceae</taxon>
        <taxon>Propioniciclava</taxon>
    </lineage>
</organism>
<feature type="domain" description="Mur ligase N-terminal catalytic" evidence="9">
    <location>
        <begin position="26"/>
        <end position="100"/>
    </location>
</feature>
<comment type="function">
    <text evidence="7">Catalyzes the addition of meso-diaminopimelic acid to the nucleotide precursor UDP-N-acetylmuramoyl-L-alanyl-D-glutamate (UMAG) in the biosynthesis of bacterial cell-wall peptidoglycan.</text>
</comment>
<name>A0A4Q2EK67_9ACTN</name>
<evidence type="ECO:0000313" key="13">
    <source>
        <dbReference type="Proteomes" id="UP000290624"/>
    </source>
</evidence>
<dbReference type="SUPFAM" id="SSF53623">
    <property type="entry name" value="MurD-like peptide ligases, catalytic domain"/>
    <property type="match status" value="1"/>
</dbReference>
<dbReference type="NCBIfam" id="NF001124">
    <property type="entry name" value="PRK00139.1-2"/>
    <property type="match status" value="1"/>
</dbReference>
<dbReference type="GO" id="GO:0009252">
    <property type="term" value="P:peptidoglycan biosynthetic process"/>
    <property type="evidence" value="ECO:0007669"/>
    <property type="project" value="UniProtKB-UniRule"/>
</dbReference>
<comment type="PTM">
    <text evidence="7">Carboxylation is probably crucial for Mg(2+) binding and, consequently, for the gamma-phosphate positioning of ATP.</text>
</comment>
<feature type="binding site" evidence="7">
    <location>
        <position position="188"/>
    </location>
    <ligand>
        <name>UDP-N-acetyl-alpha-D-muramoyl-L-alanyl-D-glutamate</name>
        <dbReference type="ChEBI" id="CHEBI:83900"/>
    </ligand>
</feature>
<protein>
    <recommendedName>
        <fullName evidence="7">UDP-N-acetylmuramoyl-L-alanyl-D-glutamate--2,6-diaminopimelate ligase</fullName>
        <ecNumber evidence="7">6.3.2.13</ecNumber>
    </recommendedName>
    <alternativeName>
        <fullName evidence="7">Meso-A2pm-adding enzyme</fullName>
    </alternativeName>
    <alternativeName>
        <fullName evidence="7">Meso-diaminopimelate-adding enzyme</fullName>
    </alternativeName>
    <alternativeName>
        <fullName evidence="7">UDP-MurNAc-L-Ala-D-Glu:meso-diaminopimelate ligase</fullName>
    </alternativeName>
    <alternativeName>
        <fullName evidence="7">UDP-MurNAc-tripeptide synthetase</fullName>
    </alternativeName>
    <alternativeName>
        <fullName evidence="7">UDP-N-acetylmuramyl-tripeptide synthetase</fullName>
    </alternativeName>
</protein>
<feature type="domain" description="Mur ligase C-terminal" evidence="10">
    <location>
        <begin position="341"/>
        <end position="468"/>
    </location>
</feature>
<keyword evidence="7" id="KW-0460">Magnesium</keyword>
<feature type="binding site" evidence="7">
    <location>
        <begin position="161"/>
        <end position="162"/>
    </location>
    <ligand>
        <name>UDP-N-acetyl-alpha-D-muramoyl-L-alanyl-D-glutamate</name>
        <dbReference type="ChEBI" id="CHEBI:83900"/>
    </ligand>
</feature>
<dbReference type="GO" id="GO:0000287">
    <property type="term" value="F:magnesium ion binding"/>
    <property type="evidence" value="ECO:0007669"/>
    <property type="project" value="UniProtKB-UniRule"/>
</dbReference>
<keyword evidence="7" id="KW-0547">Nucleotide-binding</keyword>
<comment type="pathway">
    <text evidence="7 8">Cell wall biogenesis; peptidoglycan biosynthesis.</text>
</comment>
<evidence type="ECO:0000259" key="10">
    <source>
        <dbReference type="Pfam" id="PF02875"/>
    </source>
</evidence>
<dbReference type="Proteomes" id="UP000290624">
    <property type="component" value="Unassembled WGS sequence"/>
</dbReference>
<dbReference type="GO" id="GO:0071555">
    <property type="term" value="P:cell wall organization"/>
    <property type="evidence" value="ECO:0007669"/>
    <property type="project" value="UniProtKB-KW"/>
</dbReference>
<dbReference type="OrthoDB" id="9800958at2"/>
<dbReference type="SUPFAM" id="SSF53244">
    <property type="entry name" value="MurD-like peptide ligases, peptide-binding domain"/>
    <property type="match status" value="1"/>
</dbReference>
<dbReference type="InterPro" id="IPR013221">
    <property type="entry name" value="Mur_ligase_cen"/>
</dbReference>
<evidence type="ECO:0000259" key="11">
    <source>
        <dbReference type="Pfam" id="PF08245"/>
    </source>
</evidence>
<dbReference type="HAMAP" id="MF_00208">
    <property type="entry name" value="MurE"/>
    <property type="match status" value="1"/>
</dbReference>
<evidence type="ECO:0000259" key="9">
    <source>
        <dbReference type="Pfam" id="PF01225"/>
    </source>
</evidence>
<dbReference type="RefSeq" id="WP_129458597.1">
    <property type="nucleotide sequence ID" value="NZ_PPCV01000004.1"/>
</dbReference>
<comment type="cofactor">
    <cofactor evidence="7">
        <name>Mg(2+)</name>
        <dbReference type="ChEBI" id="CHEBI:18420"/>
    </cofactor>
</comment>
<comment type="catalytic activity">
    <reaction evidence="7">
        <text>UDP-N-acetyl-alpha-D-muramoyl-L-alanyl-D-glutamate + meso-2,6-diaminopimelate + ATP = UDP-N-acetyl-alpha-D-muramoyl-L-alanyl-gamma-D-glutamyl-meso-2,6-diaminopimelate + ADP + phosphate + H(+)</text>
        <dbReference type="Rhea" id="RHEA:23676"/>
        <dbReference type="ChEBI" id="CHEBI:15378"/>
        <dbReference type="ChEBI" id="CHEBI:30616"/>
        <dbReference type="ChEBI" id="CHEBI:43474"/>
        <dbReference type="ChEBI" id="CHEBI:57791"/>
        <dbReference type="ChEBI" id="CHEBI:83900"/>
        <dbReference type="ChEBI" id="CHEBI:83905"/>
        <dbReference type="ChEBI" id="CHEBI:456216"/>
        <dbReference type="EC" id="6.3.2.13"/>
    </reaction>
</comment>
<keyword evidence="13" id="KW-1185">Reference proteome</keyword>
<dbReference type="InterPro" id="IPR035911">
    <property type="entry name" value="MurE/MurF_N"/>
</dbReference>
<dbReference type="EMBL" id="PPCV01000004">
    <property type="protein sequence ID" value="RXW32375.1"/>
    <property type="molecule type" value="Genomic_DNA"/>
</dbReference>
<dbReference type="GO" id="GO:0005737">
    <property type="term" value="C:cytoplasm"/>
    <property type="evidence" value="ECO:0007669"/>
    <property type="project" value="UniProtKB-SubCell"/>
</dbReference>
<keyword evidence="7" id="KW-0067">ATP-binding</keyword>
<feature type="binding site" evidence="7">
    <location>
        <position position="466"/>
    </location>
    <ligand>
        <name>meso-2,6-diaminopimelate</name>
        <dbReference type="ChEBI" id="CHEBI:57791"/>
    </ligand>
</feature>
<dbReference type="InterPro" id="IPR036565">
    <property type="entry name" value="Mur-like_cat_sf"/>
</dbReference>
<dbReference type="Gene3D" id="3.40.1190.10">
    <property type="entry name" value="Mur-like, catalytic domain"/>
    <property type="match status" value="1"/>
</dbReference>
<evidence type="ECO:0000256" key="1">
    <source>
        <dbReference type="ARBA" id="ARBA00005898"/>
    </source>
</evidence>
<dbReference type="Gene3D" id="3.90.190.20">
    <property type="entry name" value="Mur ligase, C-terminal domain"/>
    <property type="match status" value="1"/>
</dbReference>
<dbReference type="InterPro" id="IPR005761">
    <property type="entry name" value="UDP-N-AcMur-Glu-dNH2Pim_ligase"/>
</dbReference>
<gene>
    <name evidence="7" type="primary">murE</name>
    <name evidence="12" type="ORF">C1706_07455</name>
</gene>
<reference evidence="12 13" key="1">
    <citation type="submission" date="2018-01" db="EMBL/GenBank/DDBJ databases">
        <title>Lactibacter flavus gen. nov., sp. nov., a novel bacterium of the family Propionibacteriaceae isolated from raw milk and dairy products.</title>
        <authorList>
            <person name="Wenning M."/>
            <person name="Breitenwieser F."/>
            <person name="Huptas C."/>
            <person name="von Neubeck M."/>
            <person name="Busse H.-J."/>
            <person name="Scherer S."/>
        </authorList>
    </citation>
    <scope>NUCLEOTIDE SEQUENCE [LARGE SCALE GENOMIC DNA]</scope>
    <source>
        <strain evidence="12 13">VG341</strain>
    </source>
</reference>
<dbReference type="Pfam" id="PF02875">
    <property type="entry name" value="Mur_ligase_C"/>
    <property type="match status" value="1"/>
</dbReference>
<feature type="binding site" evidence="7">
    <location>
        <begin position="413"/>
        <end position="416"/>
    </location>
    <ligand>
        <name>meso-2,6-diaminopimelate</name>
        <dbReference type="ChEBI" id="CHEBI:57791"/>
    </ligand>
</feature>
<keyword evidence="3 7" id="KW-0133">Cell shape</keyword>
<accession>A0A4Q2EK67</accession>
<dbReference type="Gene3D" id="3.40.1390.10">
    <property type="entry name" value="MurE/MurF, N-terminal domain"/>
    <property type="match status" value="1"/>
</dbReference>
<dbReference type="AlphaFoldDB" id="A0A4Q2EK67"/>
<dbReference type="PANTHER" id="PTHR23135">
    <property type="entry name" value="MUR LIGASE FAMILY MEMBER"/>
    <property type="match status" value="1"/>
</dbReference>
<feature type="short sequence motif" description="Meso-diaminopimelate recognition motif" evidence="7">
    <location>
        <begin position="413"/>
        <end position="416"/>
    </location>
</feature>
<proteinExistence type="inferred from homology"/>
<keyword evidence="7 12" id="KW-0436">Ligase</keyword>
<evidence type="ECO:0000256" key="2">
    <source>
        <dbReference type="ARBA" id="ARBA00022618"/>
    </source>
</evidence>
<keyword evidence="5 7" id="KW-0131">Cell cycle</keyword>
<evidence type="ECO:0000256" key="4">
    <source>
        <dbReference type="ARBA" id="ARBA00022984"/>
    </source>
</evidence>
<comment type="caution">
    <text evidence="12">The sequence shown here is derived from an EMBL/GenBank/DDBJ whole genome shotgun (WGS) entry which is preliminary data.</text>
</comment>
<feature type="modified residue" description="N6-carboxylysine" evidence="7">
    <location>
        <position position="228"/>
    </location>
</feature>
<dbReference type="NCBIfam" id="TIGR01085">
    <property type="entry name" value="murE"/>
    <property type="match status" value="1"/>
</dbReference>
<dbReference type="InterPro" id="IPR000713">
    <property type="entry name" value="Mur_ligase_N"/>
</dbReference>
<evidence type="ECO:0000256" key="8">
    <source>
        <dbReference type="RuleBase" id="RU004135"/>
    </source>
</evidence>
<keyword evidence="2 7" id="KW-0132">Cell division</keyword>
<feature type="binding site" evidence="7">
    <location>
        <position position="31"/>
    </location>
    <ligand>
        <name>UDP-N-acetyl-alpha-D-muramoyl-L-alanyl-D-glutamate</name>
        <dbReference type="ChEBI" id="CHEBI:83900"/>
    </ligand>
</feature>
<dbReference type="InterPro" id="IPR004101">
    <property type="entry name" value="Mur_ligase_C"/>
</dbReference>
<evidence type="ECO:0000313" key="12">
    <source>
        <dbReference type="EMBL" id="RXW32375.1"/>
    </source>
</evidence>
<keyword evidence="7" id="KW-0963">Cytoplasm</keyword>
<dbReference type="InterPro" id="IPR036615">
    <property type="entry name" value="Mur_ligase_C_dom_sf"/>
</dbReference>
<feature type="domain" description="Mur ligase central" evidence="11">
    <location>
        <begin position="114"/>
        <end position="319"/>
    </location>
</feature>
<dbReference type="NCBIfam" id="NF001126">
    <property type="entry name" value="PRK00139.1-4"/>
    <property type="match status" value="1"/>
</dbReference>
<dbReference type="GO" id="GO:0051301">
    <property type="term" value="P:cell division"/>
    <property type="evidence" value="ECO:0007669"/>
    <property type="project" value="UniProtKB-KW"/>
</dbReference>
<dbReference type="PANTHER" id="PTHR23135:SF4">
    <property type="entry name" value="UDP-N-ACETYLMURAMOYL-L-ALANYL-D-GLUTAMATE--2,6-DIAMINOPIMELATE LIGASE MURE HOMOLOG, CHLOROPLASTIC"/>
    <property type="match status" value="1"/>
</dbReference>
<feature type="binding site" evidence="7">
    <location>
        <position position="389"/>
    </location>
    <ligand>
        <name>meso-2,6-diaminopimelate</name>
        <dbReference type="ChEBI" id="CHEBI:57791"/>
    </ligand>
</feature>
<dbReference type="Pfam" id="PF01225">
    <property type="entry name" value="Mur_ligase"/>
    <property type="match status" value="1"/>
</dbReference>
<feature type="binding site" evidence="7">
    <location>
        <position position="196"/>
    </location>
    <ligand>
        <name>UDP-N-acetyl-alpha-D-muramoyl-L-alanyl-D-glutamate</name>
        <dbReference type="ChEBI" id="CHEBI:83900"/>
    </ligand>
</feature>
<feature type="binding site" evidence="7">
    <location>
        <position position="470"/>
    </location>
    <ligand>
        <name>meso-2,6-diaminopimelate</name>
        <dbReference type="ChEBI" id="CHEBI:57791"/>
    </ligand>
</feature>
<feature type="binding site" evidence="7">
    <location>
        <begin position="116"/>
        <end position="122"/>
    </location>
    <ligand>
        <name>ATP</name>
        <dbReference type="ChEBI" id="CHEBI:30616"/>
    </ligand>
</feature>